<feature type="region of interest" description="Disordered" evidence="1">
    <location>
        <begin position="617"/>
        <end position="692"/>
    </location>
</feature>
<feature type="compositionally biased region" description="Low complexity" evidence="1">
    <location>
        <begin position="378"/>
        <end position="387"/>
    </location>
</feature>
<evidence type="ECO:0000313" key="3">
    <source>
        <dbReference type="Proteomes" id="UP000028045"/>
    </source>
</evidence>
<feature type="compositionally biased region" description="Basic and acidic residues" evidence="1">
    <location>
        <begin position="635"/>
        <end position="645"/>
    </location>
</feature>
<gene>
    <name evidence="2" type="ORF">S7711_05511</name>
</gene>
<keyword evidence="3" id="KW-1185">Reference proteome</keyword>
<dbReference type="EMBL" id="KL648591">
    <property type="protein sequence ID" value="KEY68101.1"/>
    <property type="molecule type" value="Genomic_DNA"/>
</dbReference>
<feature type="region of interest" description="Disordered" evidence="1">
    <location>
        <begin position="449"/>
        <end position="502"/>
    </location>
</feature>
<feature type="compositionally biased region" description="Basic and acidic residues" evidence="1">
    <location>
        <begin position="118"/>
        <end position="134"/>
    </location>
</feature>
<protein>
    <submittedName>
        <fullName evidence="2">Uncharacterized protein</fullName>
    </submittedName>
</protein>
<evidence type="ECO:0000256" key="1">
    <source>
        <dbReference type="SAM" id="MobiDB-lite"/>
    </source>
</evidence>
<feature type="compositionally biased region" description="Low complexity" evidence="1">
    <location>
        <begin position="665"/>
        <end position="687"/>
    </location>
</feature>
<proteinExistence type="predicted"/>
<dbReference type="AlphaFoldDB" id="A0A084AS22"/>
<sequence>MAIRYSAEFLLHLRDSPLCVKPPALRPPEDWMGAPPDQIRGQVKTLGDRPRTDNPLLDQSNRRPGIDRHVSRSSANAEDIVFAPPRMAFASARGNKAFDNDGGLRDSDSQGRFSLRGRNGEERNSNPLRRRAEGDQDTEGWSTVKPRKSFGHEGAERFHGRMGGSFRDDKRTTRERDDRDAPRDRLIRNSSEISGREREGDEVEGRPRPVSGRSKLDIWLRNDAPESPLPEKRDRGDRNKSWRERDREAESLDDRSGARTQDRRWGRDRDQRVEREPEWLDDPTEAQREAHTQQDFQKWMEQMKKSKTDTASSTQAAAKEAAEAAAVAAAAIVAERQAVQSAPAPAVEPGPDKFFMAFGASSALDPTTPIEQREAPAKARPSAKPSRFTSFFSQPQAPEETRTRTEPPTPMTGPAPNGGLAAMLQAPPVEEERQAFQQLLAKLQKQTISATTPPAPSPFQAPVLSQGGDGGRRSAITSPESFAQYGGNESREGPVGRPPPQNVHEILAPRPQMQNPRPDQLLQDLVGHHQRTSSQDSARADHGVARNNNSNTEFLMNLMRAGTEHQRPDQHQQQNVLRMPLGQSQAQPQSQKQIPGLLHMPMLAERELEFGRDARGQAQRQMRNQPPPGFPMMEESFHGVEHESNSRPSQPTQILQRPPPPGLEQMPPSWMQQGGQMPPPQQQQRGPMMPPPGLVGGPGRNANVPPPHMFPPNFPGSMPPPPPDVMGGLPPRNMPPPPPGFFNGPPHGFIPPGLAGFNGPPGPGMDSHAFAGGPFEGRGLPPTPNSGRGTGYGRL</sequence>
<dbReference type="HOGENOM" id="CLU_018356_0_0_1"/>
<dbReference type="OrthoDB" id="2504266at2759"/>
<feature type="region of interest" description="Disordered" evidence="1">
    <location>
        <begin position="27"/>
        <end position="78"/>
    </location>
</feature>
<name>A0A084AS22_STACB</name>
<feature type="compositionally biased region" description="Basic and acidic residues" evidence="1">
    <location>
        <begin position="214"/>
        <end position="278"/>
    </location>
</feature>
<feature type="compositionally biased region" description="Basic and acidic residues" evidence="1">
    <location>
        <begin position="194"/>
        <end position="207"/>
    </location>
</feature>
<feature type="region of interest" description="Disordered" evidence="1">
    <location>
        <begin position="94"/>
        <end position="316"/>
    </location>
</feature>
<accession>A0A084AS22</accession>
<feature type="compositionally biased region" description="Basic and acidic residues" evidence="1">
    <location>
        <begin position="150"/>
        <end position="159"/>
    </location>
</feature>
<feature type="region of interest" description="Disordered" evidence="1">
    <location>
        <begin position="365"/>
        <end position="421"/>
    </location>
</feature>
<feature type="region of interest" description="Disordered" evidence="1">
    <location>
        <begin position="528"/>
        <end position="549"/>
    </location>
</feature>
<dbReference type="InterPro" id="IPR046784">
    <property type="entry name" value="Eap1"/>
</dbReference>
<feature type="region of interest" description="Disordered" evidence="1">
    <location>
        <begin position="734"/>
        <end position="795"/>
    </location>
</feature>
<reference evidence="2 3" key="1">
    <citation type="journal article" date="2014" name="BMC Genomics">
        <title>Comparative genome sequencing reveals chemotype-specific gene clusters in the toxigenic black mold Stachybotrys.</title>
        <authorList>
            <person name="Semeiks J."/>
            <person name="Borek D."/>
            <person name="Otwinowski Z."/>
            <person name="Grishin N.V."/>
        </authorList>
    </citation>
    <scope>NUCLEOTIDE SEQUENCE [LARGE SCALE GENOMIC DNA]</scope>
    <source>
        <strain evidence="3">CBS 109288 / IBT 7711</strain>
    </source>
</reference>
<dbReference type="Proteomes" id="UP000028045">
    <property type="component" value="Unassembled WGS sequence"/>
</dbReference>
<feature type="compositionally biased region" description="Basic and acidic residues" evidence="1">
    <location>
        <begin position="166"/>
        <end position="187"/>
    </location>
</feature>
<dbReference type="Pfam" id="PF20566">
    <property type="entry name" value="Eap1"/>
    <property type="match status" value="1"/>
</dbReference>
<feature type="compositionally biased region" description="Basic and acidic residues" evidence="1">
    <location>
        <begin position="60"/>
        <end position="70"/>
    </location>
</feature>
<organism evidence="2 3">
    <name type="scientific">Stachybotrys chartarum (strain CBS 109288 / IBT 7711)</name>
    <name type="common">Toxic black mold</name>
    <name type="synonym">Stilbospora chartarum</name>
    <dbReference type="NCBI Taxonomy" id="1280523"/>
    <lineage>
        <taxon>Eukaryota</taxon>
        <taxon>Fungi</taxon>
        <taxon>Dikarya</taxon>
        <taxon>Ascomycota</taxon>
        <taxon>Pezizomycotina</taxon>
        <taxon>Sordariomycetes</taxon>
        <taxon>Hypocreomycetidae</taxon>
        <taxon>Hypocreales</taxon>
        <taxon>Stachybotryaceae</taxon>
        <taxon>Stachybotrys</taxon>
    </lineage>
</organism>
<feature type="compositionally biased region" description="Basic and acidic residues" evidence="1">
    <location>
        <begin position="96"/>
        <end position="109"/>
    </location>
</feature>
<feature type="compositionally biased region" description="Polar residues" evidence="1">
    <location>
        <begin position="646"/>
        <end position="655"/>
    </location>
</feature>
<evidence type="ECO:0000313" key="2">
    <source>
        <dbReference type="EMBL" id="KEY68101.1"/>
    </source>
</evidence>
<feature type="compositionally biased region" description="Low complexity" evidence="1">
    <location>
        <begin position="741"/>
        <end position="753"/>
    </location>
</feature>